<dbReference type="InterPro" id="IPR015946">
    <property type="entry name" value="KH_dom-like_a/b"/>
</dbReference>
<protein>
    <submittedName>
        <fullName evidence="1">Uncharacterized protein</fullName>
    </submittedName>
</protein>
<organism evidence="1 2">
    <name type="scientific">Haemonchus placei</name>
    <name type="common">Barber's pole worm</name>
    <dbReference type="NCBI Taxonomy" id="6290"/>
    <lineage>
        <taxon>Eukaryota</taxon>
        <taxon>Metazoa</taxon>
        <taxon>Ecdysozoa</taxon>
        <taxon>Nematoda</taxon>
        <taxon>Chromadorea</taxon>
        <taxon>Rhabditida</taxon>
        <taxon>Rhabditina</taxon>
        <taxon>Rhabditomorpha</taxon>
        <taxon>Strongyloidea</taxon>
        <taxon>Trichostrongylidae</taxon>
        <taxon>Haemonchus</taxon>
    </lineage>
</organism>
<gene>
    <name evidence="1" type="ORF">HPLM_LOCUS9576</name>
</gene>
<dbReference type="AlphaFoldDB" id="A0A3P7URP8"/>
<dbReference type="Gene3D" id="3.30.300.20">
    <property type="match status" value="1"/>
</dbReference>
<dbReference type="SUPFAM" id="SSF89919">
    <property type="entry name" value="Ribosome-binding factor A, RbfA"/>
    <property type="match status" value="1"/>
</dbReference>
<dbReference type="PANTHER" id="PTHR14725:SF0">
    <property type="entry name" value="RIBOSOME-BINDING FACTOR A, MITOCHONDRIAL-RELATED"/>
    <property type="match status" value="1"/>
</dbReference>
<feature type="non-terminal residue" evidence="1">
    <location>
        <position position="186"/>
    </location>
</feature>
<dbReference type="InterPro" id="IPR039212">
    <property type="entry name" value="RBFA_mitochondrial"/>
</dbReference>
<proteinExistence type="predicted"/>
<reference evidence="1 2" key="1">
    <citation type="submission" date="2018-11" db="EMBL/GenBank/DDBJ databases">
        <authorList>
            <consortium name="Pathogen Informatics"/>
        </authorList>
    </citation>
    <scope>NUCLEOTIDE SEQUENCE [LARGE SCALE GENOMIC DNA]</scope>
    <source>
        <strain evidence="1 2">MHpl1</strain>
    </source>
</reference>
<dbReference type="EMBL" id="UZAF01017095">
    <property type="protein sequence ID" value="VDO37861.1"/>
    <property type="molecule type" value="Genomic_DNA"/>
</dbReference>
<dbReference type="STRING" id="6290.A0A3P7URP8"/>
<accession>A0A3P7URP8</accession>
<evidence type="ECO:0000313" key="2">
    <source>
        <dbReference type="Proteomes" id="UP000268014"/>
    </source>
</evidence>
<name>A0A3P7URP8_HAEPC</name>
<evidence type="ECO:0000313" key="1">
    <source>
        <dbReference type="EMBL" id="VDO37861.1"/>
    </source>
</evidence>
<dbReference type="Proteomes" id="UP000268014">
    <property type="component" value="Unassembled WGS sequence"/>
</dbReference>
<keyword evidence="2" id="KW-1185">Reference proteome</keyword>
<dbReference type="InterPro" id="IPR023799">
    <property type="entry name" value="RbfA_dom_sf"/>
</dbReference>
<dbReference type="OrthoDB" id="418445at2759"/>
<dbReference type="PANTHER" id="PTHR14725">
    <property type="entry name" value="RIBOSOME-BINDING FACTOR A, MITOCHONDRIAL-RELATED"/>
    <property type="match status" value="1"/>
</dbReference>
<sequence>MVKKCFRLDTCVLPRQSWRFDLAMKKNFQRTIGKRYGYDMGLEDRILLSSLGRRERRLDQKKMAQLSAILEAQISDAASANPEVSVTVNSSFTEVKVWWLCDDKIEECLERQRHSLRKAVADSIGVNCPTLQFLPDRSKLMEQEMDRLFQMADYGMDYRAVSHTGRVLGGAGEPKRRWFIWRRKKK</sequence>